<dbReference type="PANTHER" id="PTHR31683">
    <property type="entry name" value="PECTATE LYASE 18-RELATED"/>
    <property type="match status" value="1"/>
</dbReference>
<evidence type="ECO:0000256" key="2">
    <source>
        <dbReference type="ARBA" id="ARBA00023239"/>
    </source>
</evidence>
<proteinExistence type="inferred from homology"/>
<keyword evidence="3" id="KW-0119">Carbohydrate metabolism</keyword>
<evidence type="ECO:0000256" key="4">
    <source>
        <dbReference type="SAM" id="SignalP"/>
    </source>
</evidence>
<gene>
    <name evidence="6" type="ORF">AAEO57_07735</name>
</gene>
<dbReference type="SMART" id="SM00656">
    <property type="entry name" value="Amb_all"/>
    <property type="match status" value="1"/>
</dbReference>
<dbReference type="NCBIfam" id="TIGR04183">
    <property type="entry name" value="Por_Secre_tail"/>
    <property type="match status" value="1"/>
</dbReference>
<dbReference type="Proteomes" id="UP001485226">
    <property type="component" value="Unassembled WGS sequence"/>
</dbReference>
<dbReference type="Pfam" id="PF00544">
    <property type="entry name" value="Pectate_lyase_4"/>
    <property type="match status" value="1"/>
</dbReference>
<accession>A0ABU9INB4</accession>
<reference evidence="6 7" key="1">
    <citation type="submission" date="2024-04" db="EMBL/GenBank/DDBJ databases">
        <title>Flavobacterium sp. DGU38 16S ribosomal RNA gene Genome sequencing and assembly.</title>
        <authorList>
            <person name="Park S."/>
        </authorList>
    </citation>
    <scope>NUCLEOTIDE SEQUENCE [LARGE SCALE GENOMIC DNA]</scope>
    <source>
        <strain evidence="6 7">DGU38</strain>
    </source>
</reference>
<organism evidence="6 7">
    <name type="scientific">Flavobacterium calami</name>
    <dbReference type="NCBI Taxonomy" id="3139144"/>
    <lineage>
        <taxon>Bacteria</taxon>
        <taxon>Pseudomonadati</taxon>
        <taxon>Bacteroidota</taxon>
        <taxon>Flavobacteriia</taxon>
        <taxon>Flavobacteriales</taxon>
        <taxon>Flavobacteriaceae</taxon>
        <taxon>Flavobacterium</taxon>
    </lineage>
</organism>
<dbReference type="EMBL" id="JBBYHS010000007">
    <property type="protein sequence ID" value="MEL1253660.1"/>
    <property type="molecule type" value="Genomic_DNA"/>
</dbReference>
<dbReference type="RefSeq" id="WP_341691270.1">
    <property type="nucleotide sequence ID" value="NZ_JBBYHS010000007.1"/>
</dbReference>
<keyword evidence="2 3" id="KW-0456">Lyase</keyword>
<evidence type="ECO:0000256" key="1">
    <source>
        <dbReference type="ARBA" id="ARBA00022729"/>
    </source>
</evidence>
<dbReference type="InterPro" id="IPR002022">
    <property type="entry name" value="Pec_lyase"/>
</dbReference>
<comment type="similarity">
    <text evidence="3">Belongs to the polysaccharide lyase 1 family.</text>
</comment>
<feature type="signal peptide" evidence="4">
    <location>
        <begin position="1"/>
        <end position="19"/>
    </location>
</feature>
<keyword evidence="3" id="KW-0964">Secreted</keyword>
<sequence>MKKTLPLILFLLSFSGIFAQNYYMPVPEGFGAAATGGGTPTPSNTVTVSTYKQLSDALKSLDPSTSVILVAPGTIDCTYLSVQLNNKTIIGMPGAILKNTQIDINNATTSKNVSGIFGLKENSSNVIFRNLVFQGPGAFDVDGRDLITNEGTNIWVDHCEFQDGMDGNFDNKGKADNITISWCKFTYKEQPIPRNVTNFTNDHRFSNLIGSDHDDFPTDGHYSITFKNCYWAEGCKERMPRARNAELHILNCYYKTSVSGSLAIGLGGGDNNTTCYVENSNFETIAKVYQSYSGDGGTIGLEFSGSVQGASSTPVSVANIGTVSKPSYSYTKLNTSQVATYVKDEDCGAGATLQVTADGVISTSCPNTLGVNDNVADSELKVYPTVLDNVLNIEFSSIENGKAIVDVYSSNGTKVLNLAKNVTSNEKLELNVANLAQGVYVCKVQIDNKVKTFKVIKN</sequence>
<dbReference type="Gene3D" id="2.160.20.10">
    <property type="entry name" value="Single-stranded right-handed beta-helix, Pectin lyase-like"/>
    <property type="match status" value="1"/>
</dbReference>
<comment type="subcellular location">
    <subcellularLocation>
        <location evidence="3">Secreted</location>
    </subcellularLocation>
</comment>
<dbReference type="SUPFAM" id="SSF51126">
    <property type="entry name" value="Pectin lyase-like"/>
    <property type="match status" value="1"/>
</dbReference>
<dbReference type="InterPro" id="IPR011050">
    <property type="entry name" value="Pectin_lyase_fold/virulence"/>
</dbReference>
<keyword evidence="1 4" id="KW-0732">Signal</keyword>
<comment type="caution">
    <text evidence="6">The sequence shown here is derived from an EMBL/GenBank/DDBJ whole genome shotgun (WGS) entry which is preliminary data.</text>
</comment>
<dbReference type="Pfam" id="PF18962">
    <property type="entry name" value="Por_Secre_tail"/>
    <property type="match status" value="1"/>
</dbReference>
<dbReference type="InterPro" id="IPR012334">
    <property type="entry name" value="Pectin_lyas_fold"/>
</dbReference>
<feature type="domain" description="Pectate lyase" evidence="5">
    <location>
        <begin position="44"/>
        <end position="288"/>
    </location>
</feature>
<evidence type="ECO:0000313" key="7">
    <source>
        <dbReference type="Proteomes" id="UP001485226"/>
    </source>
</evidence>
<keyword evidence="7" id="KW-1185">Reference proteome</keyword>
<feature type="chain" id="PRO_5045294503" evidence="4">
    <location>
        <begin position="20"/>
        <end position="458"/>
    </location>
</feature>
<protein>
    <submittedName>
        <fullName evidence="6">T9SS type A sorting domain-containing protein</fullName>
    </submittedName>
</protein>
<name>A0ABU9INB4_9FLAO</name>
<dbReference type="InterPro" id="IPR045032">
    <property type="entry name" value="PEL"/>
</dbReference>
<keyword evidence="3" id="KW-0624">Polysaccharide degradation</keyword>
<dbReference type="InterPro" id="IPR026444">
    <property type="entry name" value="Secre_tail"/>
</dbReference>
<evidence type="ECO:0000256" key="3">
    <source>
        <dbReference type="RuleBase" id="RU361173"/>
    </source>
</evidence>
<dbReference type="PANTHER" id="PTHR31683:SF18">
    <property type="entry name" value="PECTATE LYASE 21-RELATED"/>
    <property type="match status" value="1"/>
</dbReference>
<evidence type="ECO:0000313" key="6">
    <source>
        <dbReference type="EMBL" id="MEL1253660.1"/>
    </source>
</evidence>
<evidence type="ECO:0000259" key="5">
    <source>
        <dbReference type="SMART" id="SM00656"/>
    </source>
</evidence>